<dbReference type="PANTHER" id="PTHR32063">
    <property type="match status" value="1"/>
</dbReference>
<dbReference type="PANTHER" id="PTHR32063:SF0">
    <property type="entry name" value="SWARMING MOTILITY PROTEIN SWRC"/>
    <property type="match status" value="1"/>
</dbReference>
<dbReference type="SUPFAM" id="SSF82693">
    <property type="entry name" value="Multidrug efflux transporter AcrB pore domain, PN1, PN2, PC1 and PC2 subdomains"/>
    <property type="match status" value="3"/>
</dbReference>
<protein>
    <submittedName>
        <fullName evidence="2">Efflux RND transporter permease subunit</fullName>
    </submittedName>
</protein>
<dbReference type="Proteomes" id="UP000823615">
    <property type="component" value="Unassembled WGS sequence"/>
</dbReference>
<dbReference type="AlphaFoldDB" id="A0A9D9E290"/>
<organism evidence="2 3">
    <name type="scientific">Candidatus Ornithospirochaeta stercoripullorum</name>
    <dbReference type="NCBI Taxonomy" id="2840899"/>
    <lineage>
        <taxon>Bacteria</taxon>
        <taxon>Pseudomonadati</taxon>
        <taxon>Spirochaetota</taxon>
        <taxon>Spirochaetia</taxon>
        <taxon>Spirochaetales</taxon>
        <taxon>Spirochaetaceae</taxon>
        <taxon>Spirochaetaceae incertae sedis</taxon>
        <taxon>Candidatus Ornithospirochaeta</taxon>
    </lineage>
</organism>
<feature type="transmembrane region" description="Helical" evidence="1">
    <location>
        <begin position="386"/>
        <end position="407"/>
    </location>
</feature>
<dbReference type="InterPro" id="IPR027463">
    <property type="entry name" value="AcrB_DN_DC_subdom"/>
</dbReference>
<feature type="transmembrane region" description="Helical" evidence="1">
    <location>
        <begin position="534"/>
        <end position="552"/>
    </location>
</feature>
<feature type="transmembrane region" description="Helical" evidence="1">
    <location>
        <begin position="12"/>
        <end position="30"/>
    </location>
</feature>
<dbReference type="Gene3D" id="3.30.70.1440">
    <property type="entry name" value="Multidrug efflux transporter AcrB pore domain"/>
    <property type="match status" value="1"/>
</dbReference>
<comment type="caution">
    <text evidence="2">The sequence shown here is derived from an EMBL/GenBank/DDBJ whole genome shotgun (WGS) entry which is preliminary data.</text>
</comment>
<reference evidence="2" key="2">
    <citation type="journal article" date="2021" name="PeerJ">
        <title>Extensive microbial diversity within the chicken gut microbiome revealed by metagenomics and culture.</title>
        <authorList>
            <person name="Gilroy R."/>
            <person name="Ravi A."/>
            <person name="Getino M."/>
            <person name="Pursley I."/>
            <person name="Horton D.L."/>
            <person name="Alikhan N.F."/>
            <person name="Baker D."/>
            <person name="Gharbi K."/>
            <person name="Hall N."/>
            <person name="Watson M."/>
            <person name="Adriaenssens E.M."/>
            <person name="Foster-Nyarko E."/>
            <person name="Jarju S."/>
            <person name="Secka A."/>
            <person name="Antonio M."/>
            <person name="Oren A."/>
            <person name="Chaudhuri R.R."/>
            <person name="La Ragione R."/>
            <person name="Hildebrand F."/>
            <person name="Pallen M.J."/>
        </authorList>
    </citation>
    <scope>NUCLEOTIDE SEQUENCE</scope>
    <source>
        <strain evidence="2">7293</strain>
    </source>
</reference>
<dbReference type="Pfam" id="PF00873">
    <property type="entry name" value="ACR_tran"/>
    <property type="match status" value="2"/>
</dbReference>
<keyword evidence="1" id="KW-0812">Transmembrane</keyword>
<sequence>MKIATLSVKHSAILSMILLALAVFGFFSIASTNMEFIPDIDMPQIFVVAVYPGASAEDVESDVVDVLEDNFVTLPDFKSMDSQSMNSAAMITITFQDGVNPEDQLNEVRNRISQMMSDLPSGLQGEPTALVGGATMLPIVSFSVESSGDTASLSEYINDTLRPQLTRIPGVSTITISGSMEPEVSVKLRMDDLNARGISPLTVYQILSASNISMPLDTAIAEGRRIDLRFDGRYESLDEIKALPVGGTDSGEIIRLSDVADVSLSYPGEDYYVTSEGKDIIVVEVAKRADGNTIQITNAVKDVLDEAVKETGGALEFHMIKDDSELVLSSLKNVIESGVLGILIAVLIIFLFINDAKATLAIGLSIPLSCFFTFIVMKVAGITINILSISGIVVSLGSIVDASIVVLDQIYRYYQDTDENGKGKYTVVESIYKGTGVVDKSVIGSNLTTVVVFIPVVLLSGLVGDILHDISLTFMFAIGSSLVVAMVYMPYLLKHFLKDDGVRLKKKDSFAVKGLIQVEKGYGKALGFCMEHTPFIIVIALLVLALTIYSLTSVNISFIPSTDNNDFYISIDFPTGYTLEETREAMDEAERILYEKVPETETAIVYSGKSVDALTVSNSENVGGMHVVLVPVADRDRDIHEIILEMQYALSAAIPDADVQVKNGGFDYLVGYMSGGGGYGLTLIGEDEHVLFEYAEGLRDFLLTEPEVVSAEISSEYDSTAAVMNASYEYLSSLGLSATEAAMTSAIVFNGMDTGIYLDPDTDQRYNINLSTDAADVPVSQQMLESLKLYTQAGSVVSMDAVADLEMETELSSISHTDRAVSLTVSAQLTGESTTDIQRRVSEYIAANPLPDGVTTDVGGIDELIGDSMGPLMQALLISLFLVYMVIVLIYERFDQPFLIMLTVPFCVIGVVLSLAVFGSSMSMVSLLGVVTLGGMLVNNGIILVDYINQLEGESRDKAAKERGITIKEGESLLGRLSYETEMAMLFDNIKRGTATRLRPILMSSLTTILGVIPMAFAKGEGSEIYAPLGQVIMGGLTTSTFITLFLMPTFYFILERHKIRKACDWTRKEDKKI</sequence>
<feature type="transmembrane region" description="Helical" evidence="1">
    <location>
        <begin position="898"/>
        <end position="918"/>
    </location>
</feature>
<feature type="transmembrane region" description="Helical" evidence="1">
    <location>
        <begin position="1001"/>
        <end position="1020"/>
    </location>
</feature>
<feature type="transmembrane region" description="Helical" evidence="1">
    <location>
        <begin position="924"/>
        <end position="948"/>
    </location>
</feature>
<evidence type="ECO:0000313" key="3">
    <source>
        <dbReference type="Proteomes" id="UP000823615"/>
    </source>
</evidence>
<keyword evidence="1" id="KW-1133">Transmembrane helix</keyword>
<evidence type="ECO:0000256" key="1">
    <source>
        <dbReference type="SAM" id="Phobius"/>
    </source>
</evidence>
<feature type="transmembrane region" description="Helical" evidence="1">
    <location>
        <begin position="360"/>
        <end position="380"/>
    </location>
</feature>
<dbReference type="Gene3D" id="3.30.2090.10">
    <property type="entry name" value="Multidrug efflux transporter AcrB TolC docking domain, DN and DC subdomains"/>
    <property type="match status" value="2"/>
</dbReference>
<evidence type="ECO:0000313" key="2">
    <source>
        <dbReference type="EMBL" id="MBO8436846.1"/>
    </source>
</evidence>
<name>A0A9D9E290_9SPIO</name>
<dbReference type="PRINTS" id="PR00702">
    <property type="entry name" value="ACRIFLAVINRP"/>
</dbReference>
<dbReference type="GO" id="GO:0005886">
    <property type="term" value="C:plasma membrane"/>
    <property type="evidence" value="ECO:0007669"/>
    <property type="project" value="TreeGrafter"/>
</dbReference>
<dbReference type="SUPFAM" id="SSF82866">
    <property type="entry name" value="Multidrug efflux transporter AcrB transmembrane domain"/>
    <property type="match status" value="2"/>
</dbReference>
<reference evidence="2" key="1">
    <citation type="submission" date="2020-10" db="EMBL/GenBank/DDBJ databases">
        <authorList>
            <person name="Gilroy R."/>
        </authorList>
    </citation>
    <scope>NUCLEOTIDE SEQUENCE</scope>
    <source>
        <strain evidence="2">7293</strain>
    </source>
</reference>
<accession>A0A9D9E290</accession>
<dbReference type="SUPFAM" id="SSF82714">
    <property type="entry name" value="Multidrug efflux transporter AcrB TolC docking domain, DN and DC subdomains"/>
    <property type="match status" value="1"/>
</dbReference>
<proteinExistence type="predicted"/>
<dbReference type="Gene3D" id="3.30.70.1320">
    <property type="entry name" value="Multidrug efflux transporter AcrB pore domain like"/>
    <property type="match status" value="1"/>
</dbReference>
<dbReference type="Gene3D" id="3.30.70.1430">
    <property type="entry name" value="Multidrug efflux transporter AcrB pore domain"/>
    <property type="match status" value="2"/>
</dbReference>
<feature type="transmembrane region" description="Helical" evidence="1">
    <location>
        <begin position="442"/>
        <end position="464"/>
    </location>
</feature>
<gene>
    <name evidence="2" type="ORF">IAA97_07710</name>
</gene>
<feature type="transmembrane region" description="Helical" evidence="1">
    <location>
        <begin position="872"/>
        <end position="891"/>
    </location>
</feature>
<keyword evidence="1" id="KW-0472">Membrane</keyword>
<dbReference type="EMBL" id="JADIMT010000091">
    <property type="protein sequence ID" value="MBO8436846.1"/>
    <property type="molecule type" value="Genomic_DNA"/>
</dbReference>
<dbReference type="Gene3D" id="1.20.1640.10">
    <property type="entry name" value="Multidrug efflux transporter AcrB transmembrane domain"/>
    <property type="match status" value="3"/>
</dbReference>
<feature type="transmembrane region" description="Helical" evidence="1">
    <location>
        <begin position="470"/>
        <end position="493"/>
    </location>
</feature>
<dbReference type="InterPro" id="IPR001036">
    <property type="entry name" value="Acrflvin-R"/>
</dbReference>
<dbReference type="GO" id="GO:0042910">
    <property type="term" value="F:xenobiotic transmembrane transporter activity"/>
    <property type="evidence" value="ECO:0007669"/>
    <property type="project" value="TreeGrafter"/>
</dbReference>
<feature type="transmembrane region" description="Helical" evidence="1">
    <location>
        <begin position="1032"/>
        <end position="1055"/>
    </location>
</feature>
<feature type="transmembrane region" description="Helical" evidence="1">
    <location>
        <begin position="334"/>
        <end position="353"/>
    </location>
</feature>